<dbReference type="InterPro" id="IPR011042">
    <property type="entry name" value="6-blade_b-propeller_TolB-like"/>
</dbReference>
<dbReference type="SMART" id="SM00135">
    <property type="entry name" value="LY"/>
    <property type="match status" value="4"/>
</dbReference>
<evidence type="ECO:0000256" key="2">
    <source>
        <dbReference type="ARBA" id="ARBA00022729"/>
    </source>
</evidence>
<keyword evidence="4" id="KW-1015">Disulfide bond</keyword>
<comment type="caution">
    <text evidence="7">The sequence shown here is derived from an EMBL/GenBank/DDBJ whole genome shotgun (WGS) entry which is preliminary data.</text>
</comment>
<dbReference type="Pfam" id="PF00058">
    <property type="entry name" value="Ldl_recept_b"/>
    <property type="match status" value="2"/>
</dbReference>
<feature type="repeat" description="LDL-receptor class B" evidence="6">
    <location>
        <begin position="132"/>
        <end position="175"/>
    </location>
</feature>
<dbReference type="FunFam" id="2.120.10.30:FF:000241">
    <property type="entry name" value="Low-density lipoprotein receptor-related protein 6"/>
    <property type="match status" value="1"/>
</dbReference>
<dbReference type="GO" id="GO:0017147">
    <property type="term" value="F:Wnt-protein binding"/>
    <property type="evidence" value="ECO:0007669"/>
    <property type="project" value="TreeGrafter"/>
</dbReference>
<sequence>MPPQLVIMAENSTIRIIQRYNEVNFVVKPDGIIDPLAVDYDPRTQYLYYSDRETHIIGRISIEVPDNGSVLHSENILEPFGMRIDVNSRLLYWTDAELGTISVSNLDGEYRNTIIDTDLNKPGAIVTEPFKGYIYFTDWGSDPKIERAEGDGKNRLVLVNSDIVSPRSLTIDLEERALYWIDAVTNNLETINFDGTSRKMLRNLFHETVFSLALDDNAFFCNGYYSPEPENGYIHLFDRDLQTFGYYVRWGFGKYYKGISLRPHRESDAFVPDTCPSADCKGLCLPRPNGHHTCLKGMYCFETRKNPRRNQLFIYMYGVTTCEY</sequence>
<accession>A0A9Q1C5A3</accession>
<evidence type="ECO:0000256" key="3">
    <source>
        <dbReference type="ARBA" id="ARBA00022737"/>
    </source>
</evidence>
<protein>
    <submittedName>
        <fullName evidence="7">Low-density lipoprotein receptor-related protein 6</fullName>
    </submittedName>
</protein>
<dbReference type="PANTHER" id="PTHR46513">
    <property type="entry name" value="VITELLOGENIN RECEPTOR-LIKE PROTEIN-RELATED-RELATED"/>
    <property type="match status" value="1"/>
</dbReference>
<dbReference type="PANTHER" id="PTHR46513:SF13">
    <property type="entry name" value="EGF-LIKE DOMAIN-CONTAINING PROTEIN"/>
    <property type="match status" value="1"/>
</dbReference>
<evidence type="ECO:0000256" key="6">
    <source>
        <dbReference type="PROSITE-ProRule" id="PRU00461"/>
    </source>
</evidence>
<gene>
    <name evidence="7" type="ORF">HOLleu_15738</name>
</gene>
<evidence type="ECO:0000256" key="1">
    <source>
        <dbReference type="ARBA" id="ARBA00022536"/>
    </source>
</evidence>
<keyword evidence="7" id="KW-0675">Receptor</keyword>
<dbReference type="SUPFAM" id="SSF63825">
    <property type="entry name" value="YWTD domain"/>
    <property type="match status" value="1"/>
</dbReference>
<dbReference type="Gene3D" id="2.120.10.30">
    <property type="entry name" value="TolB, C-terminal domain"/>
    <property type="match status" value="1"/>
</dbReference>
<evidence type="ECO:0000256" key="5">
    <source>
        <dbReference type="ARBA" id="ARBA00023180"/>
    </source>
</evidence>
<dbReference type="OrthoDB" id="6157061at2759"/>
<dbReference type="GO" id="GO:0042813">
    <property type="term" value="F:Wnt receptor activity"/>
    <property type="evidence" value="ECO:0007669"/>
    <property type="project" value="TreeGrafter"/>
</dbReference>
<feature type="repeat" description="LDL-receptor class B" evidence="6">
    <location>
        <begin position="176"/>
        <end position="218"/>
    </location>
</feature>
<name>A0A9Q1C5A3_HOLLE</name>
<evidence type="ECO:0000256" key="4">
    <source>
        <dbReference type="ARBA" id="ARBA00023157"/>
    </source>
</evidence>
<proteinExistence type="predicted"/>
<keyword evidence="1" id="KW-0245">EGF-like domain</keyword>
<evidence type="ECO:0000313" key="8">
    <source>
        <dbReference type="Proteomes" id="UP001152320"/>
    </source>
</evidence>
<dbReference type="Proteomes" id="UP001152320">
    <property type="component" value="Chromosome 7"/>
</dbReference>
<keyword evidence="5" id="KW-0325">Glycoprotein</keyword>
<keyword evidence="3" id="KW-0677">Repeat</keyword>
<dbReference type="GO" id="GO:0060070">
    <property type="term" value="P:canonical Wnt signaling pathway"/>
    <property type="evidence" value="ECO:0007669"/>
    <property type="project" value="TreeGrafter"/>
</dbReference>
<reference evidence="7" key="1">
    <citation type="submission" date="2021-10" db="EMBL/GenBank/DDBJ databases">
        <title>Tropical sea cucumber genome reveals ecological adaptation and Cuvierian tubules defense mechanism.</title>
        <authorList>
            <person name="Chen T."/>
        </authorList>
    </citation>
    <scope>NUCLEOTIDE SEQUENCE</scope>
    <source>
        <strain evidence="7">Nanhai2018</strain>
        <tissue evidence="7">Muscle</tissue>
    </source>
</reference>
<dbReference type="InterPro" id="IPR050778">
    <property type="entry name" value="Cueball_EGF_LRP_Nidogen"/>
</dbReference>
<keyword evidence="8" id="KW-1185">Reference proteome</keyword>
<feature type="repeat" description="LDL-receptor class B" evidence="6">
    <location>
        <begin position="89"/>
        <end position="131"/>
    </location>
</feature>
<dbReference type="InterPro" id="IPR000033">
    <property type="entry name" value="LDLR_classB_rpt"/>
</dbReference>
<dbReference type="GO" id="GO:0005886">
    <property type="term" value="C:plasma membrane"/>
    <property type="evidence" value="ECO:0007669"/>
    <property type="project" value="TreeGrafter"/>
</dbReference>
<dbReference type="PROSITE" id="PS51120">
    <property type="entry name" value="LDLRB"/>
    <property type="match status" value="3"/>
</dbReference>
<organism evidence="7 8">
    <name type="scientific">Holothuria leucospilota</name>
    <name type="common">Black long sea cucumber</name>
    <name type="synonym">Mertensiothuria leucospilota</name>
    <dbReference type="NCBI Taxonomy" id="206669"/>
    <lineage>
        <taxon>Eukaryota</taxon>
        <taxon>Metazoa</taxon>
        <taxon>Echinodermata</taxon>
        <taxon>Eleutherozoa</taxon>
        <taxon>Echinozoa</taxon>
        <taxon>Holothuroidea</taxon>
        <taxon>Aspidochirotacea</taxon>
        <taxon>Aspidochirotida</taxon>
        <taxon>Holothuriidae</taxon>
        <taxon>Holothuria</taxon>
    </lineage>
</organism>
<keyword evidence="7" id="KW-0449">Lipoprotein</keyword>
<evidence type="ECO:0000313" key="7">
    <source>
        <dbReference type="EMBL" id="KAJ8038344.1"/>
    </source>
</evidence>
<keyword evidence="2" id="KW-0732">Signal</keyword>
<dbReference type="AlphaFoldDB" id="A0A9Q1C5A3"/>
<dbReference type="EMBL" id="JAIZAY010000007">
    <property type="protein sequence ID" value="KAJ8038344.1"/>
    <property type="molecule type" value="Genomic_DNA"/>
</dbReference>